<sequence length="220" mass="24176">MATRSNQTRRRRGRRNRGGQPSGSLPLPPQPTVLTGPRYRSVMGGIVIHHRILAKTVNVTPSKAGAAQGAGEQIKICAEPNGLLQSGWLGNQVKLFDKYRFTQMRLIWQPATSLMFAGNVAVWYDPDPSPTKPASYSSASGHYRVLTLHVAAQGEITVEPHQLKRLTWYTAQPVSDYSDNQGVIEIAWSDILSSSIQAATAFTLGHLWIEFQLELSNPSG</sequence>
<keyword evidence="6" id="KW-1142">T=3 icosahedral capsid protein</keyword>
<dbReference type="EMBL" id="KX883117">
    <property type="protein sequence ID" value="APG76296.1"/>
    <property type="molecule type" value="Genomic_RNA"/>
</dbReference>
<dbReference type="Gene3D" id="2.60.120.20">
    <property type="match status" value="1"/>
</dbReference>
<feature type="region of interest" description="Disordered" evidence="7">
    <location>
        <begin position="1"/>
        <end position="33"/>
    </location>
</feature>
<proteinExistence type="inferred from homology"/>
<evidence type="ECO:0000256" key="6">
    <source>
        <dbReference type="ARBA" id="ARBA00023060"/>
    </source>
</evidence>
<organism evidence="9">
    <name type="scientific">Beihai noda-like virus 10</name>
    <dbReference type="NCBI Taxonomy" id="1922463"/>
    <lineage>
        <taxon>Viruses</taxon>
        <taxon>Riboviria</taxon>
    </lineage>
</organism>
<dbReference type="Pfam" id="PF00729">
    <property type="entry name" value="Viral_coat"/>
    <property type="match status" value="1"/>
</dbReference>
<evidence type="ECO:0000256" key="4">
    <source>
        <dbReference type="ARBA" id="ARBA00022561"/>
    </source>
</evidence>
<reference evidence="9" key="1">
    <citation type="journal article" date="2016" name="Nature">
        <title>Redefining the invertebrate RNA virosphere.</title>
        <authorList>
            <person name="Shi M."/>
            <person name="Lin X.D."/>
            <person name="Tian J.H."/>
            <person name="Chen L.J."/>
            <person name="Chen X."/>
            <person name="Li C.X."/>
            <person name="Qin X.C."/>
            <person name="Li J."/>
            <person name="Cao J.P."/>
            <person name="Eden J.S."/>
            <person name="Buchmann J."/>
            <person name="Wang W."/>
            <person name="Xu J."/>
            <person name="Holmes E.C."/>
            <person name="Zhang Y.Z."/>
        </authorList>
    </citation>
    <scope>NUCLEOTIDE SEQUENCE</scope>
    <source>
        <strain evidence="9">HWRTX12795</strain>
    </source>
</reference>
<keyword evidence="4" id="KW-0167">Capsid protein</keyword>
<accession>A0A1L3KFW0</accession>
<protein>
    <recommendedName>
        <fullName evidence="3">Capsid protein</fullName>
    </recommendedName>
</protein>
<evidence type="ECO:0000259" key="8">
    <source>
        <dbReference type="Pfam" id="PF00729"/>
    </source>
</evidence>
<dbReference type="SUPFAM" id="SSF88633">
    <property type="entry name" value="Positive stranded ssRNA viruses"/>
    <property type="match status" value="1"/>
</dbReference>
<keyword evidence="5" id="KW-0946">Virion</keyword>
<evidence type="ECO:0000313" key="9">
    <source>
        <dbReference type="EMBL" id="APG76296.1"/>
    </source>
</evidence>
<name>A0A1L3KFW0_9VIRU</name>
<comment type="similarity">
    <text evidence="2">Belongs to the icosahedral plant coat protein family.</text>
</comment>
<dbReference type="GO" id="GO:0005198">
    <property type="term" value="F:structural molecule activity"/>
    <property type="evidence" value="ECO:0007669"/>
    <property type="project" value="InterPro"/>
</dbReference>
<evidence type="ECO:0000256" key="2">
    <source>
        <dbReference type="ARBA" id="ARBA00007446"/>
    </source>
</evidence>
<evidence type="ECO:0000256" key="7">
    <source>
        <dbReference type="SAM" id="MobiDB-lite"/>
    </source>
</evidence>
<dbReference type="InterPro" id="IPR000937">
    <property type="entry name" value="Capsid_prot_S-dom_vir"/>
</dbReference>
<evidence type="ECO:0000256" key="1">
    <source>
        <dbReference type="ARBA" id="ARBA00004328"/>
    </source>
</evidence>
<feature type="domain" description="Icosahedral viral capsid protein S" evidence="8">
    <location>
        <begin position="36"/>
        <end position="218"/>
    </location>
</feature>
<dbReference type="GO" id="GO:0039617">
    <property type="term" value="C:T=3 icosahedral viral capsid"/>
    <property type="evidence" value="ECO:0007669"/>
    <property type="project" value="UniProtKB-KW"/>
</dbReference>
<comment type="subcellular location">
    <subcellularLocation>
        <location evidence="1">Virion</location>
    </subcellularLocation>
</comment>
<dbReference type="InterPro" id="IPR029053">
    <property type="entry name" value="Viral_coat"/>
</dbReference>
<dbReference type="PROSITE" id="PS00555">
    <property type="entry name" value="ICOSAH_VIR_COAT_S"/>
    <property type="match status" value="1"/>
</dbReference>
<evidence type="ECO:0000256" key="3">
    <source>
        <dbReference type="ARBA" id="ARBA00018091"/>
    </source>
</evidence>
<evidence type="ECO:0000256" key="5">
    <source>
        <dbReference type="ARBA" id="ARBA00022844"/>
    </source>
</evidence>
<feature type="compositionally biased region" description="Basic residues" evidence="7">
    <location>
        <begin position="7"/>
        <end position="17"/>
    </location>
</feature>